<evidence type="ECO:0000256" key="14">
    <source>
        <dbReference type="RuleBase" id="RU003780"/>
    </source>
</evidence>
<dbReference type="GO" id="GO:0097510">
    <property type="term" value="P:base-excision repair, AP site formation via deaminated base removal"/>
    <property type="evidence" value="ECO:0007669"/>
    <property type="project" value="TreeGrafter"/>
</dbReference>
<comment type="function">
    <text evidence="12 14">Excises uracil residues from the DNA which can arise as a result of misincorporation of dUMP residues by DNA polymerase or due to deamination of cytosine.</text>
</comment>
<dbReference type="InterPro" id="IPR036895">
    <property type="entry name" value="Uracil-DNA_glycosylase-like_sf"/>
</dbReference>
<keyword evidence="6 12" id="KW-0496">Mitochondrion</keyword>
<evidence type="ECO:0000256" key="10">
    <source>
        <dbReference type="ARBA" id="ARBA00052828"/>
    </source>
</evidence>
<feature type="compositionally biased region" description="Low complexity" evidence="15">
    <location>
        <begin position="310"/>
        <end position="328"/>
    </location>
</feature>
<evidence type="ECO:0000256" key="1">
    <source>
        <dbReference type="ARBA" id="ARBA00008184"/>
    </source>
</evidence>
<name>A0AAN9Z2N7_9ORTH</name>
<dbReference type="NCBIfam" id="NF003591">
    <property type="entry name" value="PRK05254.1-4"/>
    <property type="match status" value="1"/>
</dbReference>
<comment type="subunit">
    <text evidence="11">Interacts with RPA2 subunit of the RPA trimer; this interaction mediates UNG2 recruitment to RPA-coated single-stranded DNA at stalled replication forks. Interacts with PCNA; this interaction mediates UNG2 recruitment to S-phase replication foci. Interacts (via N-terminus) with FAM72A.</text>
</comment>
<evidence type="ECO:0000256" key="8">
    <source>
        <dbReference type="ARBA" id="ARBA00023242"/>
    </source>
</evidence>
<organism evidence="17 18">
    <name type="scientific">Gryllus longicercus</name>
    <dbReference type="NCBI Taxonomy" id="2509291"/>
    <lineage>
        <taxon>Eukaryota</taxon>
        <taxon>Metazoa</taxon>
        <taxon>Ecdysozoa</taxon>
        <taxon>Arthropoda</taxon>
        <taxon>Hexapoda</taxon>
        <taxon>Insecta</taxon>
        <taxon>Pterygota</taxon>
        <taxon>Neoptera</taxon>
        <taxon>Polyneoptera</taxon>
        <taxon>Orthoptera</taxon>
        <taxon>Ensifera</taxon>
        <taxon>Gryllidea</taxon>
        <taxon>Grylloidea</taxon>
        <taxon>Gryllidae</taxon>
        <taxon>Gryllinae</taxon>
        <taxon>Gryllus</taxon>
    </lineage>
</organism>
<keyword evidence="18" id="KW-1185">Reference proteome</keyword>
<comment type="caution">
    <text evidence="17">The sequence shown here is derived from an EMBL/GenBank/DDBJ whole genome shotgun (WGS) entry which is preliminary data.</text>
</comment>
<comment type="catalytic activity">
    <reaction evidence="12 14">
        <text>Hydrolyzes single-stranded DNA or mismatched double-stranded DNA and polynucleotides, releasing free uracil.</text>
        <dbReference type="EC" id="3.2.2.27"/>
    </reaction>
</comment>
<dbReference type="PANTHER" id="PTHR11264:SF0">
    <property type="entry name" value="URACIL-DNA GLYCOSYLASE"/>
    <property type="match status" value="1"/>
</dbReference>
<dbReference type="NCBIfam" id="NF003592">
    <property type="entry name" value="PRK05254.1-5"/>
    <property type="match status" value="1"/>
</dbReference>
<feature type="active site" description="Proton acceptor" evidence="12 13">
    <location>
        <position position="139"/>
    </location>
</feature>
<dbReference type="Proteomes" id="UP001378592">
    <property type="component" value="Unassembled WGS sequence"/>
</dbReference>
<dbReference type="PROSITE" id="PS00130">
    <property type="entry name" value="U_DNA_GLYCOSYLASE"/>
    <property type="match status" value="1"/>
</dbReference>
<keyword evidence="5" id="KW-0007">Acetylation</keyword>
<dbReference type="NCBIfam" id="TIGR00628">
    <property type="entry name" value="ung"/>
    <property type="match status" value="1"/>
</dbReference>
<feature type="domain" description="Uracil-DNA glycosylase-like" evidence="16">
    <location>
        <begin position="124"/>
        <end position="285"/>
    </location>
</feature>
<keyword evidence="7 12" id="KW-0234">DNA repair</keyword>
<evidence type="ECO:0000256" key="15">
    <source>
        <dbReference type="SAM" id="MobiDB-lite"/>
    </source>
</evidence>
<evidence type="ECO:0000256" key="4">
    <source>
        <dbReference type="ARBA" id="ARBA00022801"/>
    </source>
</evidence>
<dbReference type="NCBIfam" id="NF003589">
    <property type="entry name" value="PRK05254.1-2"/>
    <property type="match status" value="1"/>
</dbReference>
<dbReference type="InterPro" id="IPR005122">
    <property type="entry name" value="Uracil-DNA_glycosylase-like"/>
</dbReference>
<dbReference type="CDD" id="cd10027">
    <property type="entry name" value="UDG-F1-like"/>
    <property type="match status" value="1"/>
</dbReference>
<feature type="region of interest" description="Disordered" evidence="15">
    <location>
        <begin position="306"/>
        <end position="334"/>
    </location>
</feature>
<evidence type="ECO:0000256" key="3">
    <source>
        <dbReference type="ARBA" id="ARBA00022763"/>
    </source>
</evidence>
<evidence type="ECO:0000256" key="9">
    <source>
        <dbReference type="ARBA" id="ARBA00052069"/>
    </source>
</evidence>
<comment type="catalytic activity">
    <reaction evidence="9">
        <text>a 2'-deoxyuridine in double-stranded DNA + H2O = a 2'-deoxyribose 5'-monophosphate in double-stranded DNA + uracil</text>
        <dbReference type="Rhea" id="RHEA:81455"/>
        <dbReference type="Rhea" id="RHEA-COMP:14231"/>
        <dbReference type="Rhea" id="RHEA-COMP:17071"/>
        <dbReference type="ChEBI" id="CHEBI:15377"/>
        <dbReference type="ChEBI" id="CHEBI:17568"/>
        <dbReference type="ChEBI" id="CHEBI:133902"/>
        <dbReference type="ChEBI" id="CHEBI:139095"/>
    </reaction>
    <physiologicalReaction direction="left-to-right" evidence="9">
        <dbReference type="Rhea" id="RHEA:81456"/>
    </physiologicalReaction>
</comment>
<dbReference type="AlphaFoldDB" id="A0AAN9Z2N7"/>
<dbReference type="FunFam" id="3.40.470.10:FF:000004">
    <property type="entry name" value="Uracil-DNA glycosylase"/>
    <property type="match status" value="1"/>
</dbReference>
<dbReference type="GO" id="GO:0005654">
    <property type="term" value="C:nucleoplasm"/>
    <property type="evidence" value="ECO:0007669"/>
    <property type="project" value="UniProtKB-ARBA"/>
</dbReference>
<dbReference type="EMBL" id="JAZDUA010000274">
    <property type="protein sequence ID" value="KAK7862426.1"/>
    <property type="molecule type" value="Genomic_DNA"/>
</dbReference>
<comment type="subcellular location">
    <subcellularLocation>
        <location evidence="12">Mitochondrion</location>
    </subcellularLocation>
    <subcellularLocation>
        <location evidence="12">Nucleus</location>
    </subcellularLocation>
</comment>
<comment type="catalytic activity">
    <reaction evidence="10">
        <text>a 2'-deoxyuridine in single-stranded DNA + H2O = a 2'-deoxyribose 5'-monophosphate in single-stranded DNA + uracil</text>
        <dbReference type="Rhea" id="RHEA:81459"/>
        <dbReference type="Rhea" id="RHEA-COMP:12847"/>
        <dbReference type="Rhea" id="RHEA-COMP:19684"/>
        <dbReference type="ChEBI" id="CHEBI:15377"/>
        <dbReference type="ChEBI" id="CHEBI:17568"/>
        <dbReference type="ChEBI" id="CHEBI:133902"/>
        <dbReference type="ChEBI" id="CHEBI:139095"/>
    </reaction>
    <physiologicalReaction direction="left-to-right" evidence="10">
        <dbReference type="Rhea" id="RHEA:81460"/>
    </physiologicalReaction>
</comment>
<dbReference type="HAMAP" id="MF_00148">
    <property type="entry name" value="UDG"/>
    <property type="match status" value="1"/>
</dbReference>
<dbReference type="PANTHER" id="PTHR11264">
    <property type="entry name" value="URACIL-DNA GLYCOSYLASE"/>
    <property type="match status" value="1"/>
</dbReference>
<reference evidence="17 18" key="1">
    <citation type="submission" date="2024-03" db="EMBL/GenBank/DDBJ databases">
        <title>The genome assembly and annotation of the cricket Gryllus longicercus Weissman &amp; Gray.</title>
        <authorList>
            <person name="Szrajer S."/>
            <person name="Gray D."/>
            <person name="Ylla G."/>
        </authorList>
    </citation>
    <scope>NUCLEOTIDE SEQUENCE [LARGE SCALE GENOMIC DNA]</scope>
    <source>
        <strain evidence="17">DAG 2021-001</strain>
        <tissue evidence="17">Whole body minus gut</tissue>
    </source>
</reference>
<keyword evidence="3 12" id="KW-0227">DNA damage</keyword>
<dbReference type="GO" id="GO:0005739">
    <property type="term" value="C:mitochondrion"/>
    <property type="evidence" value="ECO:0007669"/>
    <property type="project" value="UniProtKB-SubCell"/>
</dbReference>
<evidence type="ECO:0000313" key="17">
    <source>
        <dbReference type="EMBL" id="KAK7862426.1"/>
    </source>
</evidence>
<dbReference type="InterPro" id="IPR002043">
    <property type="entry name" value="UDG_fam1"/>
</dbReference>
<dbReference type="NCBIfam" id="NF003588">
    <property type="entry name" value="PRK05254.1-1"/>
    <property type="match status" value="1"/>
</dbReference>
<evidence type="ECO:0000313" key="18">
    <source>
        <dbReference type="Proteomes" id="UP001378592"/>
    </source>
</evidence>
<evidence type="ECO:0000256" key="13">
    <source>
        <dbReference type="PROSITE-ProRule" id="PRU10072"/>
    </source>
</evidence>
<dbReference type="SMART" id="SM00987">
    <property type="entry name" value="UreE_C"/>
    <property type="match status" value="1"/>
</dbReference>
<dbReference type="SUPFAM" id="SSF52141">
    <property type="entry name" value="Uracil-DNA glycosylase-like"/>
    <property type="match status" value="1"/>
</dbReference>
<evidence type="ECO:0000256" key="11">
    <source>
        <dbReference type="ARBA" id="ARBA00064140"/>
    </source>
</evidence>
<evidence type="ECO:0000256" key="7">
    <source>
        <dbReference type="ARBA" id="ARBA00023204"/>
    </source>
</evidence>
<dbReference type="InterPro" id="IPR018085">
    <property type="entry name" value="Ura-DNA_Glyclase_AS"/>
</dbReference>
<keyword evidence="4 12" id="KW-0378">Hydrolase</keyword>
<evidence type="ECO:0000256" key="5">
    <source>
        <dbReference type="ARBA" id="ARBA00022990"/>
    </source>
</evidence>
<evidence type="ECO:0000256" key="12">
    <source>
        <dbReference type="HAMAP-Rule" id="MF_03166"/>
    </source>
</evidence>
<dbReference type="SMART" id="SM00986">
    <property type="entry name" value="UDG"/>
    <property type="match status" value="1"/>
</dbReference>
<gene>
    <name evidence="17" type="ORF">R5R35_001336</name>
</gene>
<sequence>MSGQKSILNFLKPVSSVKRPLCEGNNANFGKSEEPLEKKVKSNVNEVGDKPAVRKEWPNEIIAKIKLTSRRYQALHMSIGHSWFRALEPEFKKDYFMKLSRFLVQERSQKRIFPPEEHVWTWTQRCDISDIKVVILGQDPYHNPGQAHGLCFSVPAGIPPPPSLVNMYHELETDIPGFVRPNHGCLDGWAEQGVLLLNACLTVQCNAANSHRDQGWEQLTDAVIRTLSARNHSLVFLLWGAYAQKKAVIVDKKKHHLLKAPHPSPLSAHRGFFGCKHFSSCNRLLKEAGKKPIDWNYLPLPGENTKKGVSQECSNNSSQSPSNDSSQVSEEDKL</sequence>
<dbReference type="GO" id="GO:0004844">
    <property type="term" value="F:uracil DNA N-glycosylase activity"/>
    <property type="evidence" value="ECO:0007669"/>
    <property type="project" value="UniProtKB-UniRule"/>
</dbReference>
<comment type="similarity">
    <text evidence="1 12 14">Belongs to the uracil-DNA glycosylase (UDG) superfamily. UNG family.</text>
</comment>
<accession>A0AAN9Z2N7</accession>
<evidence type="ECO:0000259" key="16">
    <source>
        <dbReference type="SMART" id="SM00986"/>
    </source>
</evidence>
<evidence type="ECO:0000256" key="6">
    <source>
        <dbReference type="ARBA" id="ARBA00023128"/>
    </source>
</evidence>
<protein>
    <recommendedName>
        <fullName evidence="12 14">Uracil-DNA glycosylase</fullName>
        <shortName evidence="12">UDG</shortName>
        <ecNumber evidence="12 14">3.2.2.27</ecNumber>
    </recommendedName>
</protein>
<dbReference type="Gene3D" id="3.40.470.10">
    <property type="entry name" value="Uracil-DNA glycosylase-like domain"/>
    <property type="match status" value="1"/>
</dbReference>
<keyword evidence="8 12" id="KW-0539">Nucleus</keyword>
<dbReference type="Pfam" id="PF03167">
    <property type="entry name" value="UDG"/>
    <property type="match status" value="1"/>
</dbReference>
<dbReference type="EC" id="3.2.2.27" evidence="12 14"/>
<evidence type="ECO:0000256" key="2">
    <source>
        <dbReference type="ARBA" id="ARBA00022553"/>
    </source>
</evidence>
<proteinExistence type="inferred from homology"/>
<keyword evidence="2" id="KW-0597">Phosphoprotein</keyword>